<accession>A0A0K2T8W4</accession>
<evidence type="ECO:0000256" key="1">
    <source>
        <dbReference type="SAM" id="Phobius"/>
    </source>
</evidence>
<dbReference type="AlphaFoldDB" id="A0A0K2T8W4"/>
<sequence>MRVYWHMHIPSSLIAFFHYLQILMKSFPLFINNITNIQNQKSSRIHGLCRCGV</sequence>
<keyword evidence="1" id="KW-0472">Membrane</keyword>
<keyword evidence="1" id="KW-1133">Transmembrane helix</keyword>
<dbReference type="EMBL" id="HACA01004535">
    <property type="protein sequence ID" value="CDW21896.1"/>
    <property type="molecule type" value="Transcribed_RNA"/>
</dbReference>
<keyword evidence="1" id="KW-0812">Transmembrane</keyword>
<name>A0A0K2T8W4_LEPSM</name>
<feature type="transmembrane region" description="Helical" evidence="1">
    <location>
        <begin position="12"/>
        <end position="31"/>
    </location>
</feature>
<reference evidence="2" key="1">
    <citation type="submission" date="2014-05" db="EMBL/GenBank/DDBJ databases">
        <authorList>
            <person name="Chronopoulou M."/>
        </authorList>
    </citation>
    <scope>NUCLEOTIDE SEQUENCE</scope>
    <source>
        <tissue evidence="2">Whole organism</tissue>
    </source>
</reference>
<protein>
    <submittedName>
        <fullName evidence="2">Uncharacterized protein</fullName>
    </submittedName>
</protein>
<organism evidence="2">
    <name type="scientific">Lepeophtheirus salmonis</name>
    <name type="common">Salmon louse</name>
    <name type="synonym">Caligus salmonis</name>
    <dbReference type="NCBI Taxonomy" id="72036"/>
    <lineage>
        <taxon>Eukaryota</taxon>
        <taxon>Metazoa</taxon>
        <taxon>Ecdysozoa</taxon>
        <taxon>Arthropoda</taxon>
        <taxon>Crustacea</taxon>
        <taxon>Multicrustacea</taxon>
        <taxon>Hexanauplia</taxon>
        <taxon>Copepoda</taxon>
        <taxon>Siphonostomatoida</taxon>
        <taxon>Caligidae</taxon>
        <taxon>Lepeophtheirus</taxon>
    </lineage>
</organism>
<evidence type="ECO:0000313" key="2">
    <source>
        <dbReference type="EMBL" id="CDW21896.1"/>
    </source>
</evidence>
<proteinExistence type="predicted"/>